<dbReference type="Proteomes" id="UP000259683">
    <property type="component" value="Segment"/>
</dbReference>
<reference evidence="1" key="2">
    <citation type="submission" date="2021-07" db="EMBL/GenBank/DDBJ databases">
        <title>Giant CbK-like Caulobacter bacteriophages have genetically divergent genomes.</title>
        <authorList>
            <person name="Wilson K."/>
            <person name="Ely B."/>
        </authorList>
    </citation>
    <scope>NUCLEOTIDE SEQUENCE</scope>
</reference>
<name>A0A385EDT3_9CAUD</name>
<dbReference type="EMBL" id="MH588547">
    <property type="protein sequence ID" value="AXQ70031.1"/>
    <property type="molecule type" value="Genomic_DNA"/>
</dbReference>
<organism evidence="1 2">
    <name type="scientific">Caulobacter phage CcrSC</name>
    <dbReference type="NCBI Taxonomy" id="2283272"/>
    <lineage>
        <taxon>Viruses</taxon>
        <taxon>Duplodnaviria</taxon>
        <taxon>Heunggongvirae</taxon>
        <taxon>Uroviricota</taxon>
        <taxon>Caudoviricetes</taxon>
        <taxon>Jeanschmidtviridae</taxon>
        <taxon>Bertelyvirus</taxon>
        <taxon>Bertelyvirus SC</taxon>
    </lineage>
</organism>
<accession>A0A385EDT3</accession>
<protein>
    <submittedName>
        <fullName evidence="1">Uncharacterized protein</fullName>
    </submittedName>
</protein>
<keyword evidence="2" id="KW-1185">Reference proteome</keyword>
<proteinExistence type="predicted"/>
<sequence length="131" mass="15284">MSWFDDFKAWLGYTRQHKNPEAGEFRIHQFAPNSFVVQIFDGGDWKGLSPLGRIANFRAHVEFHESFDQAVEKMTNLRARWSRLYEGEIERLLGSEINYYPESLHPVRKHGKRSWKVENKATEVALKGFGG</sequence>
<evidence type="ECO:0000313" key="1">
    <source>
        <dbReference type="EMBL" id="AXQ70031.1"/>
    </source>
</evidence>
<reference evidence="1" key="1">
    <citation type="submission" date="2018-07" db="EMBL/GenBank/DDBJ databases">
        <authorList>
            <person name="Wilson K.M."/>
            <person name="Ely B."/>
        </authorList>
    </citation>
    <scope>NUCLEOTIDE SEQUENCE</scope>
</reference>
<gene>
    <name evidence="1" type="ORF">CcrSC_gp449</name>
</gene>
<evidence type="ECO:0000313" key="2">
    <source>
        <dbReference type="Proteomes" id="UP000259683"/>
    </source>
</evidence>